<evidence type="ECO:0000313" key="1">
    <source>
        <dbReference type="EMBL" id="CAL1378684.1"/>
    </source>
</evidence>
<keyword evidence="2" id="KW-1185">Reference proteome</keyword>
<organism evidence="1 2">
    <name type="scientific">Linum trigynum</name>
    <dbReference type="NCBI Taxonomy" id="586398"/>
    <lineage>
        <taxon>Eukaryota</taxon>
        <taxon>Viridiplantae</taxon>
        <taxon>Streptophyta</taxon>
        <taxon>Embryophyta</taxon>
        <taxon>Tracheophyta</taxon>
        <taxon>Spermatophyta</taxon>
        <taxon>Magnoliopsida</taxon>
        <taxon>eudicotyledons</taxon>
        <taxon>Gunneridae</taxon>
        <taxon>Pentapetalae</taxon>
        <taxon>rosids</taxon>
        <taxon>fabids</taxon>
        <taxon>Malpighiales</taxon>
        <taxon>Linaceae</taxon>
        <taxon>Linum</taxon>
    </lineage>
</organism>
<gene>
    <name evidence="1" type="ORF">LTRI10_LOCUS20249</name>
</gene>
<accession>A0AAV2DYS0</accession>
<reference evidence="1 2" key="1">
    <citation type="submission" date="2024-04" db="EMBL/GenBank/DDBJ databases">
        <authorList>
            <person name="Fracassetti M."/>
        </authorList>
    </citation>
    <scope>NUCLEOTIDE SEQUENCE [LARGE SCALE GENOMIC DNA]</scope>
</reference>
<dbReference type="EMBL" id="OZ034816">
    <property type="protein sequence ID" value="CAL1378684.1"/>
    <property type="molecule type" value="Genomic_DNA"/>
</dbReference>
<evidence type="ECO:0000313" key="2">
    <source>
        <dbReference type="Proteomes" id="UP001497516"/>
    </source>
</evidence>
<name>A0AAV2DYS0_9ROSI</name>
<dbReference type="AlphaFoldDB" id="A0AAV2DYS0"/>
<proteinExistence type="predicted"/>
<sequence length="95" mass="10743">MASPVIGGINHHPCGIIPRLPGAIKEEKTMDSSFSTKSPTTENNQTLENLKNNLLFKKNSSHSQRGRLRWSCPWRPSEAILQSHATLHWQIRTNN</sequence>
<dbReference type="Proteomes" id="UP001497516">
    <property type="component" value="Chromosome 3"/>
</dbReference>
<protein>
    <submittedName>
        <fullName evidence="1">Uncharacterized protein</fullName>
    </submittedName>
</protein>